<dbReference type="RefSeq" id="WP_234614692.1">
    <property type="nucleotide sequence ID" value="NZ_CP098806.1"/>
</dbReference>
<evidence type="ECO:0000313" key="2">
    <source>
        <dbReference type="EMBL" id="MCF0041891.1"/>
    </source>
</evidence>
<evidence type="ECO:0000259" key="1">
    <source>
        <dbReference type="Pfam" id="PF13470"/>
    </source>
</evidence>
<accession>A0A9X1PBF7</accession>
<dbReference type="Proteomes" id="UP001139700">
    <property type="component" value="Unassembled WGS sequence"/>
</dbReference>
<dbReference type="SUPFAM" id="SSF88723">
    <property type="entry name" value="PIN domain-like"/>
    <property type="match status" value="1"/>
</dbReference>
<proteinExistence type="predicted"/>
<comment type="caution">
    <text evidence="2">The sequence shown here is derived from an EMBL/GenBank/DDBJ whole genome shotgun (WGS) entry which is preliminary data.</text>
</comment>
<name>A0A9X1PBF7_9BACT</name>
<dbReference type="EMBL" id="JAJTTA010000002">
    <property type="protein sequence ID" value="MCF0041891.1"/>
    <property type="molecule type" value="Genomic_DNA"/>
</dbReference>
<sequence length="141" mass="16332">MQKLVVDTNVLVSALIQRSYPYLILQGVLSNPNLQICLSEPLLREYMEVLNRKKFARFPDFIVKAQFVLTEIERVATMYNPKTKLDILSDKDDNKLLELAAESKADFLITGNHTDFTIEIYENTQIVNPKIYWTDYISLAK</sequence>
<dbReference type="InterPro" id="IPR002716">
    <property type="entry name" value="PIN_dom"/>
</dbReference>
<feature type="domain" description="PIN" evidence="1">
    <location>
        <begin position="3"/>
        <end position="113"/>
    </location>
</feature>
<organism evidence="2 3">
    <name type="scientific">Dyadobacter fanqingshengii</name>
    <dbReference type="NCBI Taxonomy" id="2906443"/>
    <lineage>
        <taxon>Bacteria</taxon>
        <taxon>Pseudomonadati</taxon>
        <taxon>Bacteroidota</taxon>
        <taxon>Cytophagia</taxon>
        <taxon>Cytophagales</taxon>
        <taxon>Spirosomataceae</taxon>
        <taxon>Dyadobacter</taxon>
    </lineage>
</organism>
<gene>
    <name evidence="2" type="ORF">LXM24_17425</name>
</gene>
<evidence type="ECO:0000313" key="3">
    <source>
        <dbReference type="Proteomes" id="UP001139700"/>
    </source>
</evidence>
<dbReference type="PANTHER" id="PTHR34610:SF3">
    <property type="entry name" value="SSL7007 PROTEIN"/>
    <property type="match status" value="1"/>
</dbReference>
<dbReference type="InterPro" id="IPR002850">
    <property type="entry name" value="PIN_toxin-like"/>
</dbReference>
<dbReference type="InterPro" id="IPR029060">
    <property type="entry name" value="PIN-like_dom_sf"/>
</dbReference>
<keyword evidence="3" id="KW-1185">Reference proteome</keyword>
<dbReference type="NCBIfam" id="TIGR00305">
    <property type="entry name" value="putative toxin-antitoxin system toxin component, PIN family"/>
    <property type="match status" value="1"/>
</dbReference>
<reference evidence="2" key="1">
    <citation type="submission" date="2021-12" db="EMBL/GenBank/DDBJ databases">
        <title>Novel species in genus Dyadobacter.</title>
        <authorList>
            <person name="Ma C."/>
        </authorList>
    </citation>
    <scope>NUCLEOTIDE SEQUENCE</scope>
    <source>
        <strain evidence="2">CY399</strain>
    </source>
</reference>
<dbReference type="PANTHER" id="PTHR34610">
    <property type="entry name" value="SSL7007 PROTEIN"/>
    <property type="match status" value="1"/>
</dbReference>
<dbReference type="AlphaFoldDB" id="A0A9X1PBF7"/>
<protein>
    <submittedName>
        <fullName evidence="2">Toxin-antitoxin system toxin component, PIN family</fullName>
    </submittedName>
</protein>
<dbReference type="Pfam" id="PF13470">
    <property type="entry name" value="PIN_3"/>
    <property type="match status" value="1"/>
</dbReference>